<geneLocation type="chloroplast" evidence="2"/>
<dbReference type="RefSeq" id="YP_011028347.1">
    <property type="nucleotide sequence ID" value="NC_085708.1"/>
</dbReference>
<keyword evidence="2" id="KW-0150">Chloroplast</keyword>
<keyword evidence="1" id="KW-0472">Membrane</keyword>
<keyword evidence="1" id="KW-1133">Transmembrane helix</keyword>
<evidence type="ECO:0000256" key="1">
    <source>
        <dbReference type="SAM" id="Phobius"/>
    </source>
</evidence>
<gene>
    <name evidence="2" type="primary">ndhJ</name>
</gene>
<proteinExistence type="predicted"/>
<dbReference type="AlphaFoldDB" id="A0AA96MPZ5"/>
<dbReference type="GeneID" id="87741540"/>
<keyword evidence="1" id="KW-0812">Transmembrane</keyword>
<keyword evidence="2" id="KW-0934">Plastid</keyword>
<reference evidence="2" key="1">
    <citation type="journal article" date="2023" name="Int. J. Mol. Sci.">
        <title>Characterization and Comparative Analysis of the Complete Plastomes of Five Epidendrum (Epidendreae, Orchidaceae) Species.</title>
        <authorList>
            <person name="Zhao Z."/>
            <person name="Zeng M.-Y."/>
            <person name="Wu Y.-W."/>
            <person name="Li J.-W."/>
            <person name="Zhou Z."/>
            <person name="Liu Z.-J."/>
            <person name="Li M.-H."/>
        </authorList>
    </citation>
    <scope>NUCLEOTIDE SEQUENCE</scope>
</reference>
<name>A0AA96MPZ5_9ASPA</name>
<evidence type="ECO:0000313" key="2">
    <source>
        <dbReference type="EMBL" id="WNS59758.1"/>
    </source>
</evidence>
<sequence>MQNKKQRVNHEKSHCQCEIFIQRKTEDWDSITVISYMYMVTIIYAPSVPMMYHQADF</sequence>
<organism evidence="2">
    <name type="scientific">Epidendrum avicula</name>
    <dbReference type="NCBI Taxonomy" id="123163"/>
    <lineage>
        <taxon>Eukaryota</taxon>
        <taxon>Viridiplantae</taxon>
        <taxon>Streptophyta</taxon>
        <taxon>Embryophyta</taxon>
        <taxon>Tracheophyta</taxon>
        <taxon>Spermatophyta</taxon>
        <taxon>Magnoliopsida</taxon>
        <taxon>Liliopsida</taxon>
        <taxon>Asparagales</taxon>
        <taxon>Orchidaceae</taxon>
        <taxon>Epidendroideae</taxon>
        <taxon>Epidendreae</taxon>
        <taxon>Laeliinae</taxon>
        <taxon>Epidendrum</taxon>
    </lineage>
</organism>
<reference evidence="2" key="2">
    <citation type="submission" date="2023-08" db="EMBL/GenBank/DDBJ databases">
        <authorList>
            <person name="Li M.-H."/>
        </authorList>
    </citation>
    <scope>NUCLEOTIDE SEQUENCE</scope>
</reference>
<dbReference type="EMBL" id="OR460026">
    <property type="protein sequence ID" value="WNS59758.1"/>
    <property type="molecule type" value="Genomic_DNA"/>
</dbReference>
<protein>
    <submittedName>
        <fullName evidence="2">NADH-plastoquinone oxidoreductase subunit J</fullName>
    </submittedName>
</protein>
<feature type="transmembrane region" description="Helical" evidence="1">
    <location>
        <begin position="33"/>
        <end position="52"/>
    </location>
</feature>
<accession>A0AA96MPZ5</accession>